<keyword evidence="1" id="KW-0472">Membrane</keyword>
<evidence type="ECO:0000313" key="4">
    <source>
        <dbReference type="Proteomes" id="UP000799118"/>
    </source>
</evidence>
<evidence type="ECO:0000313" key="3">
    <source>
        <dbReference type="EMBL" id="KAE9386795.1"/>
    </source>
</evidence>
<protein>
    <recommendedName>
        <fullName evidence="2">DUF6534 domain-containing protein</fullName>
    </recommendedName>
</protein>
<evidence type="ECO:0000256" key="1">
    <source>
        <dbReference type="SAM" id="Phobius"/>
    </source>
</evidence>
<feature type="transmembrane region" description="Helical" evidence="1">
    <location>
        <begin position="39"/>
        <end position="65"/>
    </location>
</feature>
<dbReference type="InterPro" id="IPR045339">
    <property type="entry name" value="DUF6534"/>
</dbReference>
<dbReference type="EMBL" id="ML769847">
    <property type="protein sequence ID" value="KAE9386795.1"/>
    <property type="molecule type" value="Genomic_DNA"/>
</dbReference>
<evidence type="ECO:0000259" key="2">
    <source>
        <dbReference type="Pfam" id="PF20152"/>
    </source>
</evidence>
<feature type="transmembrane region" description="Helical" evidence="1">
    <location>
        <begin position="77"/>
        <end position="101"/>
    </location>
</feature>
<dbReference type="PANTHER" id="PTHR40465">
    <property type="entry name" value="CHROMOSOME 1, WHOLE GENOME SHOTGUN SEQUENCE"/>
    <property type="match status" value="1"/>
</dbReference>
<keyword evidence="1" id="KW-1133">Transmembrane helix</keyword>
<feature type="transmembrane region" description="Helical" evidence="1">
    <location>
        <begin position="6"/>
        <end position="27"/>
    </location>
</feature>
<dbReference type="Pfam" id="PF20152">
    <property type="entry name" value="DUF6534"/>
    <property type="match status" value="1"/>
</dbReference>
<feature type="domain" description="DUF6534" evidence="2">
    <location>
        <begin position="186"/>
        <end position="272"/>
    </location>
</feature>
<feature type="transmembrane region" description="Helical" evidence="1">
    <location>
        <begin position="136"/>
        <end position="161"/>
    </location>
</feature>
<keyword evidence="4" id="KW-1185">Reference proteome</keyword>
<organism evidence="3 4">
    <name type="scientific">Gymnopus androsaceus JB14</name>
    <dbReference type="NCBI Taxonomy" id="1447944"/>
    <lineage>
        <taxon>Eukaryota</taxon>
        <taxon>Fungi</taxon>
        <taxon>Dikarya</taxon>
        <taxon>Basidiomycota</taxon>
        <taxon>Agaricomycotina</taxon>
        <taxon>Agaricomycetes</taxon>
        <taxon>Agaricomycetidae</taxon>
        <taxon>Agaricales</taxon>
        <taxon>Marasmiineae</taxon>
        <taxon>Omphalotaceae</taxon>
        <taxon>Gymnopus</taxon>
    </lineage>
</organism>
<reference evidence="3" key="1">
    <citation type="journal article" date="2019" name="Environ. Microbiol.">
        <title>Fungal ecological strategies reflected in gene transcription - a case study of two litter decomposers.</title>
        <authorList>
            <person name="Barbi F."/>
            <person name="Kohler A."/>
            <person name="Barry K."/>
            <person name="Baskaran P."/>
            <person name="Daum C."/>
            <person name="Fauchery L."/>
            <person name="Ihrmark K."/>
            <person name="Kuo A."/>
            <person name="LaButti K."/>
            <person name="Lipzen A."/>
            <person name="Morin E."/>
            <person name="Grigoriev I.V."/>
            <person name="Henrissat B."/>
            <person name="Lindahl B."/>
            <person name="Martin F."/>
        </authorList>
    </citation>
    <scope>NUCLEOTIDE SEQUENCE</scope>
    <source>
        <strain evidence="3">JB14</strain>
    </source>
</reference>
<gene>
    <name evidence="3" type="ORF">BT96DRAFT_867733</name>
</gene>
<name>A0A6A4GNK2_9AGAR</name>
<accession>A0A6A4GNK2</accession>
<sequence length="336" mass="37259">MTTILAPFYWGTVVSFILSGITLLQAYKYFPSRDRKGVQLVALIMVLLDTASTALCAEGMYVYVIPHFGSLLPLGSLTLSLSIDCYVAVIITFISQMYFAWFVSRLSSCFKDINPTDSCRQIYTVSGAEKRRFRRLILPGIVTLLAHVAFFGGIACSTIMIVDKTMILANRSFRFAVAVGIAKGAAALADIIATVSLCCLLSSARTGFKRTDSLVKRLMAYVVQRGIAVTLIQVMFLVLFYGTSQHLYWLALHVNMTRLYANTFFAMLNGRDRLKHGSSEASSTFFISADRIGHSSNGHKKDSEMAFHSVDEAELSTTMRTTVQMTKTIETESREI</sequence>
<feature type="transmembrane region" description="Helical" evidence="1">
    <location>
        <begin position="222"/>
        <end position="241"/>
    </location>
</feature>
<dbReference type="PANTHER" id="PTHR40465:SF1">
    <property type="entry name" value="DUF6534 DOMAIN-CONTAINING PROTEIN"/>
    <property type="match status" value="1"/>
</dbReference>
<dbReference type="AlphaFoldDB" id="A0A6A4GNK2"/>
<dbReference type="OrthoDB" id="2792702at2759"/>
<dbReference type="Proteomes" id="UP000799118">
    <property type="component" value="Unassembled WGS sequence"/>
</dbReference>
<feature type="transmembrane region" description="Helical" evidence="1">
    <location>
        <begin position="173"/>
        <end position="201"/>
    </location>
</feature>
<proteinExistence type="predicted"/>
<keyword evidence="1" id="KW-0812">Transmembrane</keyword>